<gene>
    <name evidence="1" type="ORF">ARTHRO_30427</name>
</gene>
<accession>A0A9P1KFD6</accession>
<name>A0A9P1KFD6_9CYAN</name>
<dbReference type="Proteomes" id="UP000032946">
    <property type="component" value="Chromosome"/>
</dbReference>
<evidence type="ECO:0000313" key="2">
    <source>
        <dbReference type="Proteomes" id="UP000032946"/>
    </source>
</evidence>
<dbReference type="AlphaFoldDB" id="A0A9P1KFD6"/>
<sequence>MSLVSGVPKVNELNLCSHQVALKGRGFQPIFSDKAMTTKTLAIADPTC</sequence>
<keyword evidence="2" id="KW-1185">Reference proteome</keyword>
<protein>
    <submittedName>
        <fullName evidence="1">Uncharacterized protein</fullName>
    </submittedName>
</protein>
<proteinExistence type="predicted"/>
<evidence type="ECO:0000313" key="1">
    <source>
        <dbReference type="EMBL" id="CDM95161.1"/>
    </source>
</evidence>
<dbReference type="EMBL" id="FO818640">
    <property type="protein sequence ID" value="CDM95161.1"/>
    <property type="molecule type" value="Genomic_DNA"/>
</dbReference>
<organism evidence="1 2">
    <name type="scientific">Limnospira indica PCC 8005</name>
    <dbReference type="NCBI Taxonomy" id="376219"/>
    <lineage>
        <taxon>Bacteria</taxon>
        <taxon>Bacillati</taxon>
        <taxon>Cyanobacteriota</taxon>
        <taxon>Cyanophyceae</taxon>
        <taxon>Oscillatoriophycideae</taxon>
        <taxon>Oscillatoriales</taxon>
        <taxon>Sirenicapillariaceae</taxon>
        <taxon>Limnospira</taxon>
    </lineage>
</organism>
<reference evidence="1 2" key="1">
    <citation type="submission" date="2014-02" db="EMBL/GenBank/DDBJ databases">
        <authorList>
            <person name="Genoscope - CEA"/>
        </authorList>
    </citation>
    <scope>NUCLEOTIDE SEQUENCE [LARGE SCALE GENOMIC DNA]</scope>
    <source>
        <strain evidence="1 2">PCC 8005</strain>
    </source>
</reference>
<dbReference type="RefSeq" id="WP_006625680.1">
    <property type="nucleotide sequence ID" value="NZ_FO818640.1"/>
</dbReference>